<dbReference type="SUPFAM" id="SSF46689">
    <property type="entry name" value="Homeodomain-like"/>
    <property type="match status" value="1"/>
</dbReference>
<evidence type="ECO:0000313" key="2">
    <source>
        <dbReference type="EMBL" id="KAK7057724.1"/>
    </source>
</evidence>
<reference evidence="2 3" key="1">
    <citation type="journal article" date="2024" name="J Genomics">
        <title>Draft genome sequencing and assembly of Favolaschia claudopus CIRM-BRFM 2984 isolated from oak limbs.</title>
        <authorList>
            <person name="Navarro D."/>
            <person name="Drula E."/>
            <person name="Chaduli D."/>
            <person name="Cazenave R."/>
            <person name="Ahrendt S."/>
            <person name="Wang J."/>
            <person name="Lipzen A."/>
            <person name="Daum C."/>
            <person name="Barry K."/>
            <person name="Grigoriev I.V."/>
            <person name="Favel A."/>
            <person name="Rosso M.N."/>
            <person name="Martin F."/>
        </authorList>
    </citation>
    <scope>NUCLEOTIDE SEQUENCE [LARGE SCALE GENOMIC DNA]</scope>
    <source>
        <strain evidence="2 3">CIRM-BRFM 2984</strain>
    </source>
</reference>
<feature type="compositionally biased region" description="Low complexity" evidence="1">
    <location>
        <begin position="292"/>
        <end position="315"/>
    </location>
</feature>
<feature type="region of interest" description="Disordered" evidence="1">
    <location>
        <begin position="156"/>
        <end position="375"/>
    </location>
</feature>
<dbReference type="InterPro" id="IPR009057">
    <property type="entry name" value="Homeodomain-like_sf"/>
</dbReference>
<evidence type="ECO:0000256" key="1">
    <source>
        <dbReference type="SAM" id="MobiDB-lite"/>
    </source>
</evidence>
<feature type="compositionally biased region" description="Polar residues" evidence="1">
    <location>
        <begin position="1"/>
        <end position="11"/>
    </location>
</feature>
<comment type="caution">
    <text evidence="2">The sequence shown here is derived from an EMBL/GenBank/DDBJ whole genome shotgun (WGS) entry which is preliminary data.</text>
</comment>
<name>A0AAW0DXV1_9AGAR</name>
<protein>
    <recommendedName>
        <fullName evidence="4">Homeobox domain-containing protein</fullName>
    </recommendedName>
</protein>
<feature type="compositionally biased region" description="Low complexity" evidence="1">
    <location>
        <begin position="230"/>
        <end position="240"/>
    </location>
</feature>
<gene>
    <name evidence="2" type="ORF">R3P38DRAFT_3546240</name>
</gene>
<feature type="region of interest" description="Disordered" evidence="1">
    <location>
        <begin position="1"/>
        <end position="37"/>
    </location>
</feature>
<dbReference type="EMBL" id="JAWWNJ010000004">
    <property type="protein sequence ID" value="KAK7057724.1"/>
    <property type="molecule type" value="Genomic_DNA"/>
</dbReference>
<evidence type="ECO:0008006" key="4">
    <source>
        <dbReference type="Google" id="ProtNLM"/>
    </source>
</evidence>
<accession>A0AAW0DXV1</accession>
<proteinExistence type="predicted"/>
<feature type="compositionally biased region" description="Low complexity" evidence="1">
    <location>
        <begin position="156"/>
        <end position="181"/>
    </location>
</feature>
<feature type="compositionally biased region" description="Pro residues" evidence="1">
    <location>
        <begin position="19"/>
        <end position="28"/>
    </location>
</feature>
<organism evidence="2 3">
    <name type="scientific">Favolaschia claudopus</name>
    <dbReference type="NCBI Taxonomy" id="2862362"/>
    <lineage>
        <taxon>Eukaryota</taxon>
        <taxon>Fungi</taxon>
        <taxon>Dikarya</taxon>
        <taxon>Basidiomycota</taxon>
        <taxon>Agaricomycotina</taxon>
        <taxon>Agaricomycetes</taxon>
        <taxon>Agaricomycetidae</taxon>
        <taxon>Agaricales</taxon>
        <taxon>Marasmiineae</taxon>
        <taxon>Mycenaceae</taxon>
        <taxon>Favolaschia</taxon>
    </lineage>
</organism>
<dbReference type="AlphaFoldDB" id="A0AAW0DXV1"/>
<feature type="compositionally biased region" description="Low complexity" evidence="1">
    <location>
        <begin position="347"/>
        <end position="356"/>
    </location>
</feature>
<feature type="compositionally biased region" description="Low complexity" evidence="1">
    <location>
        <begin position="248"/>
        <end position="265"/>
    </location>
</feature>
<sequence length="490" mass="53280">MNQIPPVSSATLADLSTFVPPPPPPQPPKSRRPRNKARSVHLNNYYEKNPDPTYEQRRVLLAEINALPGEGNSTYQFATLNSWFSSKRRAALNTPNPLYPSLTPSIIGLLNIQWGTTPSEVRPDLYDFWSKSATFEPAQPADILVWLAEREAQEAAKAAAPEASTTSAPEPPVASSSTSTPAAPPPLHIDTSAPATNAGPRSHYRERCFRAPTADATGIERKPYYPRGLPTPSATSSPEPSSFPPFAPGASEPSSSFRAPSRSASLGTSHRYHPYPNTTTYRPPTPASSLKSESPLLTRLPSLPPSASTSPLVTSHTSLPPAPYTPLSASSSPLISARSSLPPPIPSSFHHTNSSSHPPPPSFPSFPPPPPSTSTAFASTSFVDVSPSFSFHLPNSNSIPPLSADLDQDQEQNMDADIDDDEDAPQPEPDLATRILRAVRERMDQPDSERYRNIKIPTNYREFEEAMAPWQDDMCKTLDRLKNISYDVPL</sequence>
<evidence type="ECO:0000313" key="3">
    <source>
        <dbReference type="Proteomes" id="UP001362999"/>
    </source>
</evidence>
<feature type="compositionally biased region" description="Low complexity" evidence="1">
    <location>
        <begin position="326"/>
        <end position="340"/>
    </location>
</feature>
<dbReference type="Proteomes" id="UP001362999">
    <property type="component" value="Unassembled WGS sequence"/>
</dbReference>
<keyword evidence="3" id="KW-1185">Reference proteome</keyword>
<feature type="compositionally biased region" description="Pro residues" evidence="1">
    <location>
        <begin position="357"/>
        <end position="372"/>
    </location>
</feature>